<name>A0A1Y6CSC6_9BACT</name>
<dbReference type="SUPFAM" id="SSF56796">
    <property type="entry name" value="Dehydroquinate synthase-like"/>
    <property type="match status" value="1"/>
</dbReference>
<evidence type="ECO:0000256" key="1">
    <source>
        <dbReference type="ARBA" id="ARBA00023002"/>
    </source>
</evidence>
<evidence type="ECO:0000259" key="2">
    <source>
        <dbReference type="Pfam" id="PF00465"/>
    </source>
</evidence>
<evidence type="ECO:0000313" key="5">
    <source>
        <dbReference type="Proteomes" id="UP000192907"/>
    </source>
</evidence>
<dbReference type="OrthoDB" id="323926at2"/>
<dbReference type="Pfam" id="PF25137">
    <property type="entry name" value="ADH_Fe_C"/>
    <property type="match status" value="1"/>
</dbReference>
<dbReference type="InterPro" id="IPR001670">
    <property type="entry name" value="ADH_Fe/GldA"/>
</dbReference>
<dbReference type="AlphaFoldDB" id="A0A1Y6CSC6"/>
<reference evidence="5" key="1">
    <citation type="submission" date="2017-04" db="EMBL/GenBank/DDBJ databases">
        <authorList>
            <person name="Varghese N."/>
            <person name="Submissions S."/>
        </authorList>
    </citation>
    <scope>NUCLEOTIDE SEQUENCE [LARGE SCALE GENOMIC DNA]</scope>
    <source>
        <strain evidence="5">RKEM611</strain>
    </source>
</reference>
<dbReference type="Pfam" id="PF00465">
    <property type="entry name" value="Fe-ADH"/>
    <property type="match status" value="1"/>
</dbReference>
<dbReference type="InterPro" id="IPR039697">
    <property type="entry name" value="Alcohol_dehydrogenase_Fe"/>
</dbReference>
<organism evidence="4 5">
    <name type="scientific">Pseudobacteriovorax antillogorgiicola</name>
    <dbReference type="NCBI Taxonomy" id="1513793"/>
    <lineage>
        <taxon>Bacteria</taxon>
        <taxon>Pseudomonadati</taxon>
        <taxon>Bdellovibrionota</taxon>
        <taxon>Oligoflexia</taxon>
        <taxon>Oligoflexales</taxon>
        <taxon>Pseudobacteriovoracaceae</taxon>
        <taxon>Pseudobacteriovorax</taxon>
    </lineage>
</organism>
<gene>
    <name evidence="4" type="ORF">SAMN06296036_12960</name>
</gene>
<feature type="domain" description="Fe-containing alcohol dehydrogenase-like C-terminal" evidence="3">
    <location>
        <begin position="186"/>
        <end position="289"/>
    </location>
</feature>
<dbReference type="PANTHER" id="PTHR11496:SF104">
    <property type="entry name" value="3-DEOXY-ALPHA-D-MANNO-OCTULOSONATE 8-OXIDASE"/>
    <property type="match status" value="1"/>
</dbReference>
<dbReference type="GO" id="GO:0046872">
    <property type="term" value="F:metal ion binding"/>
    <property type="evidence" value="ECO:0007669"/>
    <property type="project" value="InterPro"/>
</dbReference>
<dbReference type="Gene3D" id="3.40.50.1970">
    <property type="match status" value="1"/>
</dbReference>
<dbReference type="Proteomes" id="UP000192907">
    <property type="component" value="Unassembled WGS sequence"/>
</dbReference>
<dbReference type="EMBL" id="FWZT01000029">
    <property type="protein sequence ID" value="SMF75658.1"/>
    <property type="molecule type" value="Genomic_DNA"/>
</dbReference>
<keyword evidence="5" id="KW-1185">Reference proteome</keyword>
<dbReference type="RefSeq" id="WP_132324717.1">
    <property type="nucleotide sequence ID" value="NZ_FWZT01000029.1"/>
</dbReference>
<accession>A0A1Y6CSC6</accession>
<dbReference type="STRING" id="1513793.SAMN06296036_12960"/>
<dbReference type="PANTHER" id="PTHR11496">
    <property type="entry name" value="ALCOHOL DEHYDROGENASE"/>
    <property type="match status" value="1"/>
</dbReference>
<dbReference type="CDD" id="cd08184">
    <property type="entry name" value="Fe-ADH_KdnB-like"/>
    <property type="match status" value="1"/>
</dbReference>
<dbReference type="Gene3D" id="1.20.1090.10">
    <property type="entry name" value="Dehydroquinate synthase-like - alpha domain"/>
    <property type="match status" value="1"/>
</dbReference>
<dbReference type="InterPro" id="IPR056798">
    <property type="entry name" value="ADH_Fe_C"/>
</dbReference>
<protein>
    <submittedName>
        <fullName evidence="4">3-deoxy-alpha-D-manno-octulosonate 8-oxidase</fullName>
    </submittedName>
</protein>
<keyword evidence="1" id="KW-0560">Oxidoreductase</keyword>
<sequence length="355" mass="39362">MAASKNVSRYSFGVGAIDELAELVKSVARRASAIYLIDDFFKSKKLPLNLRSQDKLIYIDNTNEPSTEKIDSMMEDFRSQELSTPDIVIGIGGGSTLDTAKAVSNMFTNEGSAADYQGWDLVKRPGVFKVGIPTISGTGAEASRTCVLTNYTKNIKLGMNSNYSVFDYLILDPSLTKTVPREQYFYTGMDTYIHCIESLNGNLRHPVADAFSREALRLCEEVFLESDDMMSDDNRAKLMTASYLGGASIANTMVGLIHPFSAGLSIAKGTHHCEANCIAFNALGEFYPSESKKFQAMLKKQDIVLRSNIVSIDDTSFETLHTSTLVHEKPLLNALGDDYRKILNKNRTKELFLRM</sequence>
<evidence type="ECO:0000259" key="3">
    <source>
        <dbReference type="Pfam" id="PF25137"/>
    </source>
</evidence>
<feature type="domain" description="Alcohol dehydrogenase iron-type/glycerol dehydrogenase GldA" evidence="2">
    <location>
        <begin position="9"/>
        <end position="173"/>
    </location>
</feature>
<dbReference type="GO" id="GO:0004022">
    <property type="term" value="F:alcohol dehydrogenase (NAD+) activity"/>
    <property type="evidence" value="ECO:0007669"/>
    <property type="project" value="TreeGrafter"/>
</dbReference>
<proteinExistence type="predicted"/>
<evidence type="ECO:0000313" key="4">
    <source>
        <dbReference type="EMBL" id="SMF75658.1"/>
    </source>
</evidence>